<evidence type="ECO:0000313" key="1">
    <source>
        <dbReference type="EMBL" id="OGY65733.1"/>
    </source>
</evidence>
<name>A0A1G1ZM62_9BACT</name>
<protein>
    <submittedName>
        <fullName evidence="1">Uncharacterized protein</fullName>
    </submittedName>
</protein>
<dbReference type="EMBL" id="MHJJ01000007">
    <property type="protein sequence ID" value="OGY65733.1"/>
    <property type="molecule type" value="Genomic_DNA"/>
</dbReference>
<organism evidence="1 2">
    <name type="scientific">Candidatus Harrisonbacteria bacterium RIFCSPLOWO2_01_FULL_44_18</name>
    <dbReference type="NCBI Taxonomy" id="1798407"/>
    <lineage>
        <taxon>Bacteria</taxon>
        <taxon>Candidatus Harrisoniibacteriota</taxon>
    </lineage>
</organism>
<comment type="caution">
    <text evidence="1">The sequence shown here is derived from an EMBL/GenBank/DDBJ whole genome shotgun (WGS) entry which is preliminary data.</text>
</comment>
<dbReference type="STRING" id="1798407.A3A16_03925"/>
<accession>A0A1G1ZM62</accession>
<proteinExistence type="predicted"/>
<sequence>MTLKHLSAIVAGITIATLVAPLPLLTPKAEAIAAFEINPIVISGITAIAGSTAAIAGSTVAETTQTLLEWGQSFILAELKKRVLDLMVDQIVAWIQGGGDPKFITDWRGFLEDIGQAVVGDMAQFLGLGFLCSPFNLQVQLTMFAPPKFSTQVTCTLDQIVGNIENFFDDFRNGSWIAYQEMWRPQNNFYGATLLAWNAKEQEIAARTEAARNEAIAGQGFLSTKDAQGRITTPGMVIGATLAKAVGSDIDYIINADQLAAYISAIADALINRLVKAGVEGIKGLSTPNAPSGGAVAGPPGGGGPCVGLSGSALSSCLNYTQTYGNSFDSAQNNMLAQVDLSLQPRLEAKNLIQESIDLENNLIASLEKLLTCRQSSTNPTINALAGAVSDEISAEENILLGLQSELAANQTIIDSLEINKQQIQSVSSGNWASLTVVFNNISQALNTQASIDFKANAVAERDTIKQKVDARLLTAQQDLIQCQSPLITP</sequence>
<dbReference type="AlphaFoldDB" id="A0A1G1ZM62"/>
<dbReference type="Proteomes" id="UP000177942">
    <property type="component" value="Unassembled WGS sequence"/>
</dbReference>
<gene>
    <name evidence="1" type="ORF">A3A16_03925</name>
</gene>
<evidence type="ECO:0000313" key="2">
    <source>
        <dbReference type="Proteomes" id="UP000177942"/>
    </source>
</evidence>
<reference evidence="1 2" key="1">
    <citation type="journal article" date="2016" name="Nat. Commun.">
        <title>Thousands of microbial genomes shed light on interconnected biogeochemical processes in an aquifer system.</title>
        <authorList>
            <person name="Anantharaman K."/>
            <person name="Brown C.T."/>
            <person name="Hug L.A."/>
            <person name="Sharon I."/>
            <person name="Castelle C.J."/>
            <person name="Probst A.J."/>
            <person name="Thomas B.C."/>
            <person name="Singh A."/>
            <person name="Wilkins M.J."/>
            <person name="Karaoz U."/>
            <person name="Brodie E.L."/>
            <person name="Williams K.H."/>
            <person name="Hubbard S.S."/>
            <person name="Banfield J.F."/>
        </authorList>
    </citation>
    <scope>NUCLEOTIDE SEQUENCE [LARGE SCALE GENOMIC DNA]</scope>
</reference>